<reference evidence="2 3" key="1">
    <citation type="submission" date="2015-01" db="EMBL/GenBank/DDBJ databases">
        <title>Genome of allotetraploid Gossypium barbadense reveals genomic plasticity and fiber elongation in cotton evolution.</title>
        <authorList>
            <person name="Chen X."/>
            <person name="Liu X."/>
            <person name="Zhao B."/>
            <person name="Zheng H."/>
            <person name="Hu Y."/>
            <person name="Lu G."/>
            <person name="Yang C."/>
            <person name="Chen J."/>
            <person name="Shan C."/>
            <person name="Zhang L."/>
            <person name="Zhou Y."/>
            <person name="Wang L."/>
            <person name="Guo W."/>
            <person name="Bai Y."/>
            <person name="Ruan J."/>
            <person name="Shangguan X."/>
            <person name="Mao Y."/>
            <person name="Jiang J."/>
            <person name="Zhu Y."/>
            <person name="Lei J."/>
            <person name="Kang H."/>
            <person name="Chen S."/>
            <person name="He X."/>
            <person name="Wang R."/>
            <person name="Wang Y."/>
            <person name="Chen J."/>
            <person name="Wang L."/>
            <person name="Yu S."/>
            <person name="Wang B."/>
            <person name="Wei J."/>
            <person name="Song S."/>
            <person name="Lu X."/>
            <person name="Gao Z."/>
            <person name="Gu W."/>
            <person name="Deng X."/>
            <person name="Ma D."/>
            <person name="Wang S."/>
            <person name="Liang W."/>
            <person name="Fang L."/>
            <person name="Cai C."/>
            <person name="Zhu X."/>
            <person name="Zhou B."/>
            <person name="Zhang Y."/>
            <person name="Chen Z."/>
            <person name="Xu S."/>
            <person name="Zhu R."/>
            <person name="Wang S."/>
            <person name="Zhang T."/>
            <person name="Zhao G."/>
        </authorList>
    </citation>
    <scope>NUCLEOTIDE SEQUENCE [LARGE SCALE GENOMIC DNA]</scope>
    <source>
        <strain evidence="3">cv. Xinhai21</strain>
        <tissue evidence="2">Leaf</tissue>
    </source>
</reference>
<gene>
    <name evidence="2" type="ORF">GOBAR_AA21030</name>
</gene>
<sequence>MSSSRGKKAAVSSSKRRRGSGSSMEELFQILRARPITTGHCIDWAVVEQVQFADAIRALLSINPWEQFFAITEPTYLELTLELCSTFIYRW</sequence>
<feature type="region of interest" description="Disordered" evidence="1">
    <location>
        <begin position="1"/>
        <end position="23"/>
    </location>
</feature>
<evidence type="ECO:0000313" key="2">
    <source>
        <dbReference type="EMBL" id="PPR99635.1"/>
    </source>
</evidence>
<dbReference type="Proteomes" id="UP000239757">
    <property type="component" value="Unassembled WGS sequence"/>
</dbReference>
<protein>
    <submittedName>
        <fullName evidence="2">Uncharacterized protein</fullName>
    </submittedName>
</protein>
<dbReference type="OrthoDB" id="1828268at2759"/>
<evidence type="ECO:0000256" key="1">
    <source>
        <dbReference type="SAM" id="MobiDB-lite"/>
    </source>
</evidence>
<name>A0A2P5X8I2_GOSBA</name>
<dbReference type="EMBL" id="KZ665458">
    <property type="protein sequence ID" value="PPR99635.1"/>
    <property type="molecule type" value="Genomic_DNA"/>
</dbReference>
<accession>A0A2P5X8I2</accession>
<proteinExistence type="predicted"/>
<evidence type="ECO:0000313" key="3">
    <source>
        <dbReference type="Proteomes" id="UP000239757"/>
    </source>
</evidence>
<organism evidence="2 3">
    <name type="scientific">Gossypium barbadense</name>
    <name type="common">Sea Island cotton</name>
    <name type="synonym">Hibiscus barbadensis</name>
    <dbReference type="NCBI Taxonomy" id="3634"/>
    <lineage>
        <taxon>Eukaryota</taxon>
        <taxon>Viridiplantae</taxon>
        <taxon>Streptophyta</taxon>
        <taxon>Embryophyta</taxon>
        <taxon>Tracheophyta</taxon>
        <taxon>Spermatophyta</taxon>
        <taxon>Magnoliopsida</taxon>
        <taxon>eudicotyledons</taxon>
        <taxon>Gunneridae</taxon>
        <taxon>Pentapetalae</taxon>
        <taxon>rosids</taxon>
        <taxon>malvids</taxon>
        <taxon>Malvales</taxon>
        <taxon>Malvaceae</taxon>
        <taxon>Malvoideae</taxon>
        <taxon>Gossypium</taxon>
    </lineage>
</organism>
<feature type="compositionally biased region" description="Basic residues" evidence="1">
    <location>
        <begin position="1"/>
        <end position="19"/>
    </location>
</feature>
<dbReference type="AlphaFoldDB" id="A0A2P5X8I2"/>